<comment type="caution">
    <text evidence="4">The sequence shown here is derived from an EMBL/GenBank/DDBJ whole genome shotgun (WGS) entry which is preliminary data.</text>
</comment>
<evidence type="ECO:0000313" key="5">
    <source>
        <dbReference type="Proteomes" id="UP000452235"/>
    </source>
</evidence>
<gene>
    <name evidence="4" type="ORF">ATEIFO6365_0002082300</name>
</gene>
<protein>
    <submittedName>
        <fullName evidence="4">Ankyrin repeat protein</fullName>
    </submittedName>
</protein>
<dbReference type="InterPro" id="IPR036770">
    <property type="entry name" value="Ankyrin_rpt-contain_sf"/>
</dbReference>
<dbReference type="Proteomes" id="UP000452235">
    <property type="component" value="Unassembled WGS sequence"/>
</dbReference>
<dbReference type="Pfam" id="PF12796">
    <property type="entry name" value="Ank_2"/>
    <property type="match status" value="2"/>
</dbReference>
<evidence type="ECO:0000313" key="4">
    <source>
        <dbReference type="EMBL" id="GFF13712.1"/>
    </source>
</evidence>
<dbReference type="Pfam" id="PF00023">
    <property type="entry name" value="Ank"/>
    <property type="match status" value="1"/>
</dbReference>
<dbReference type="AlphaFoldDB" id="A0A5M3YPF3"/>
<evidence type="ECO:0000256" key="3">
    <source>
        <dbReference type="SAM" id="MobiDB-lite"/>
    </source>
</evidence>
<dbReference type="PROSITE" id="PS50297">
    <property type="entry name" value="ANK_REP_REGION"/>
    <property type="match status" value="3"/>
</dbReference>
<evidence type="ECO:0000256" key="2">
    <source>
        <dbReference type="ARBA" id="ARBA00023043"/>
    </source>
</evidence>
<dbReference type="PROSITE" id="PS50088">
    <property type="entry name" value="ANK_REPEAT"/>
    <property type="match status" value="3"/>
</dbReference>
<sequence>MRQVRNITDTLPTYAEATQGSSVSANSSSTRAYRPPSPAPSYRTIDSLSFKNAKTKAPLGWEITSVVIPLLQQKPVDVNMRRNGTTALHCAARDGNKELVEFLLQHGAHGHVKDGLGRRAIILAARNGHADVAECLMRGFWDCALYLEKIFFVAAVHGHKRFVEAVLKYTPAHARDQMTAHAVAEMAESCREDVLEHVLGTGVDINSADPSGRTALHLATYYPHAVQMILAYGANVKARMDGGMTPFLEAAKWGHVGSMDLLLNGGASISEVNNKGQSALHLVARAGFQTATKLLLSRGADVGARDHRGRTPLDVAVQGRQRWAVEILKTFMDQRCHADGV</sequence>
<reference evidence="4 5" key="1">
    <citation type="submission" date="2020-01" db="EMBL/GenBank/DDBJ databases">
        <title>Aspergillus terreus IFO 6365 whole genome shotgun sequence.</title>
        <authorList>
            <person name="Kanamasa S."/>
            <person name="Takahashi H."/>
        </authorList>
    </citation>
    <scope>NUCLEOTIDE SEQUENCE [LARGE SCALE GENOMIC DNA]</scope>
    <source>
        <strain evidence="4 5">IFO 6365</strain>
    </source>
</reference>
<organism evidence="4 5">
    <name type="scientific">Aspergillus terreus</name>
    <dbReference type="NCBI Taxonomy" id="33178"/>
    <lineage>
        <taxon>Eukaryota</taxon>
        <taxon>Fungi</taxon>
        <taxon>Dikarya</taxon>
        <taxon>Ascomycota</taxon>
        <taxon>Pezizomycotina</taxon>
        <taxon>Eurotiomycetes</taxon>
        <taxon>Eurotiomycetidae</taxon>
        <taxon>Eurotiales</taxon>
        <taxon>Aspergillaceae</taxon>
        <taxon>Aspergillus</taxon>
        <taxon>Aspergillus subgen. Circumdati</taxon>
    </lineage>
</organism>
<evidence type="ECO:0000256" key="1">
    <source>
        <dbReference type="ARBA" id="ARBA00022737"/>
    </source>
</evidence>
<accession>A0A5M3YPF3</accession>
<dbReference type="PRINTS" id="PR01415">
    <property type="entry name" value="ANKYRIN"/>
</dbReference>
<dbReference type="InterPro" id="IPR002110">
    <property type="entry name" value="Ankyrin_rpt"/>
</dbReference>
<dbReference type="Gene3D" id="1.25.40.20">
    <property type="entry name" value="Ankyrin repeat-containing domain"/>
    <property type="match status" value="3"/>
</dbReference>
<keyword evidence="2" id="KW-0040">ANK repeat</keyword>
<dbReference type="EMBL" id="BLJY01000002">
    <property type="protein sequence ID" value="GFF13712.1"/>
    <property type="molecule type" value="Genomic_DNA"/>
</dbReference>
<dbReference type="VEuPathDB" id="FungiDB:ATEG_04381"/>
<proteinExistence type="predicted"/>
<keyword evidence="1" id="KW-0677">Repeat</keyword>
<dbReference type="PANTHER" id="PTHR24198:SF165">
    <property type="entry name" value="ANKYRIN REPEAT-CONTAINING PROTEIN-RELATED"/>
    <property type="match status" value="1"/>
</dbReference>
<dbReference type="SMART" id="SM00248">
    <property type="entry name" value="ANK"/>
    <property type="match status" value="8"/>
</dbReference>
<feature type="region of interest" description="Disordered" evidence="3">
    <location>
        <begin position="17"/>
        <end position="40"/>
    </location>
</feature>
<keyword evidence="5" id="KW-1185">Reference proteome</keyword>
<dbReference type="PANTHER" id="PTHR24198">
    <property type="entry name" value="ANKYRIN REPEAT AND PROTEIN KINASE DOMAIN-CONTAINING PROTEIN"/>
    <property type="match status" value="1"/>
</dbReference>
<dbReference type="SUPFAM" id="SSF48403">
    <property type="entry name" value="Ankyrin repeat"/>
    <property type="match status" value="1"/>
</dbReference>
<dbReference type="OrthoDB" id="366390at2759"/>
<name>A0A5M3YPF3_ASPTE</name>